<evidence type="ECO:0000313" key="2">
    <source>
        <dbReference type="Proteomes" id="UP000230557"/>
    </source>
</evidence>
<reference evidence="2" key="1">
    <citation type="submission" date="2017-09" db="EMBL/GenBank/DDBJ databases">
        <title>Depth-based differentiation of microbial function through sediment-hosted aquifers and enrichment of novel symbionts in the deep terrestrial subsurface.</title>
        <authorList>
            <person name="Probst A.J."/>
            <person name="Ladd B."/>
            <person name="Jarett J.K."/>
            <person name="Geller-Mcgrath D.E."/>
            <person name="Sieber C.M.K."/>
            <person name="Emerson J.B."/>
            <person name="Anantharaman K."/>
            <person name="Thomas B.C."/>
            <person name="Malmstrom R."/>
            <person name="Stieglmeier M."/>
            <person name="Klingl A."/>
            <person name="Woyke T."/>
            <person name="Ryan C.M."/>
            <person name="Banfield J.F."/>
        </authorList>
    </citation>
    <scope>NUCLEOTIDE SEQUENCE [LARGE SCALE GENOMIC DNA]</scope>
</reference>
<proteinExistence type="predicted"/>
<organism evidence="1 2">
    <name type="scientific">Candidatus Doudnabacteria bacterium CG10_big_fil_rev_8_21_14_0_10_41_10</name>
    <dbReference type="NCBI Taxonomy" id="1974551"/>
    <lineage>
        <taxon>Bacteria</taxon>
        <taxon>Candidatus Doudnaibacteriota</taxon>
    </lineage>
</organism>
<evidence type="ECO:0000313" key="1">
    <source>
        <dbReference type="EMBL" id="PIR97192.1"/>
    </source>
</evidence>
<gene>
    <name evidence="1" type="ORF">COT91_02660</name>
</gene>
<name>A0A2H0VDL0_9BACT</name>
<dbReference type="Proteomes" id="UP000230557">
    <property type="component" value="Unassembled WGS sequence"/>
</dbReference>
<dbReference type="EMBL" id="PFAJ01000037">
    <property type="protein sequence ID" value="PIR97192.1"/>
    <property type="molecule type" value="Genomic_DNA"/>
</dbReference>
<dbReference type="AlphaFoldDB" id="A0A2H0VDL0"/>
<accession>A0A2H0VDL0</accession>
<sequence>MENFELNEHSPETTEEDVRNLFNQLNPRDQLDRLMLFMNIPHDRRPSKFLTIAEQEEVIISWAKDDKSLQRLAETIRGLIEKQYK</sequence>
<comment type="caution">
    <text evidence="1">The sequence shown here is derived from an EMBL/GenBank/DDBJ whole genome shotgun (WGS) entry which is preliminary data.</text>
</comment>
<protein>
    <submittedName>
        <fullName evidence="1">Uncharacterized protein</fullName>
    </submittedName>
</protein>